<dbReference type="KEGG" id="gtt:GUITHDRAFT_102261"/>
<feature type="signal peptide" evidence="2">
    <location>
        <begin position="1"/>
        <end position="23"/>
    </location>
</feature>
<reference evidence="4" key="3">
    <citation type="submission" date="2016-03" db="UniProtKB">
        <authorList>
            <consortium name="EnsemblProtists"/>
        </authorList>
    </citation>
    <scope>IDENTIFICATION</scope>
</reference>
<keyword evidence="5" id="KW-1185">Reference proteome</keyword>
<dbReference type="AlphaFoldDB" id="L1JW94"/>
<protein>
    <submittedName>
        <fullName evidence="3 4">Uncharacterized protein</fullName>
    </submittedName>
</protein>
<evidence type="ECO:0000256" key="2">
    <source>
        <dbReference type="SAM" id="SignalP"/>
    </source>
</evidence>
<evidence type="ECO:0000313" key="5">
    <source>
        <dbReference type="Proteomes" id="UP000011087"/>
    </source>
</evidence>
<dbReference type="PaxDb" id="55529-EKX52358"/>
<reference evidence="5" key="2">
    <citation type="submission" date="2012-11" db="EMBL/GenBank/DDBJ databases">
        <authorList>
            <person name="Kuo A."/>
            <person name="Curtis B.A."/>
            <person name="Tanifuji G."/>
            <person name="Burki F."/>
            <person name="Gruber A."/>
            <person name="Irimia M."/>
            <person name="Maruyama S."/>
            <person name="Arias M.C."/>
            <person name="Ball S.G."/>
            <person name="Gile G.H."/>
            <person name="Hirakawa Y."/>
            <person name="Hopkins J.F."/>
            <person name="Rensing S.A."/>
            <person name="Schmutz J."/>
            <person name="Symeonidi A."/>
            <person name="Elias M."/>
            <person name="Eveleigh R.J."/>
            <person name="Herman E.K."/>
            <person name="Klute M.J."/>
            <person name="Nakayama T."/>
            <person name="Obornik M."/>
            <person name="Reyes-Prieto A."/>
            <person name="Armbrust E.V."/>
            <person name="Aves S.J."/>
            <person name="Beiko R.G."/>
            <person name="Coutinho P."/>
            <person name="Dacks J.B."/>
            <person name="Durnford D.G."/>
            <person name="Fast N.M."/>
            <person name="Green B.R."/>
            <person name="Grisdale C."/>
            <person name="Hempe F."/>
            <person name="Henrissat B."/>
            <person name="Hoppner M.P."/>
            <person name="Ishida K.-I."/>
            <person name="Kim E."/>
            <person name="Koreny L."/>
            <person name="Kroth P.G."/>
            <person name="Liu Y."/>
            <person name="Malik S.-B."/>
            <person name="Maier U.G."/>
            <person name="McRose D."/>
            <person name="Mock T."/>
            <person name="Neilson J.A."/>
            <person name="Onodera N.T."/>
            <person name="Poole A.M."/>
            <person name="Pritham E.J."/>
            <person name="Richards T.A."/>
            <person name="Rocap G."/>
            <person name="Roy S.W."/>
            <person name="Sarai C."/>
            <person name="Schaack S."/>
            <person name="Shirato S."/>
            <person name="Slamovits C.H."/>
            <person name="Spencer D.F."/>
            <person name="Suzuki S."/>
            <person name="Worden A.Z."/>
            <person name="Zauner S."/>
            <person name="Barry K."/>
            <person name="Bell C."/>
            <person name="Bharti A.K."/>
            <person name="Crow J.A."/>
            <person name="Grimwood J."/>
            <person name="Kramer R."/>
            <person name="Lindquist E."/>
            <person name="Lucas S."/>
            <person name="Salamov A."/>
            <person name="McFadden G.I."/>
            <person name="Lane C.E."/>
            <person name="Keeling P.J."/>
            <person name="Gray M.W."/>
            <person name="Grigoriev I.V."/>
            <person name="Archibald J.M."/>
        </authorList>
    </citation>
    <scope>NUCLEOTIDE SEQUENCE</scope>
    <source>
        <strain evidence="5">CCMP2712</strain>
    </source>
</reference>
<feature type="chain" id="PRO_5008772010" evidence="2">
    <location>
        <begin position="24"/>
        <end position="575"/>
    </location>
</feature>
<dbReference type="EnsemblProtists" id="EKX52358">
    <property type="protein sequence ID" value="EKX52358"/>
    <property type="gene ID" value="GUITHDRAFT_102261"/>
</dbReference>
<name>L1JW94_GUITC</name>
<reference evidence="3 5" key="1">
    <citation type="journal article" date="2012" name="Nature">
        <title>Algal genomes reveal evolutionary mosaicism and the fate of nucleomorphs.</title>
        <authorList>
            <consortium name="DOE Joint Genome Institute"/>
            <person name="Curtis B.A."/>
            <person name="Tanifuji G."/>
            <person name="Burki F."/>
            <person name="Gruber A."/>
            <person name="Irimia M."/>
            <person name="Maruyama S."/>
            <person name="Arias M.C."/>
            <person name="Ball S.G."/>
            <person name="Gile G.H."/>
            <person name="Hirakawa Y."/>
            <person name="Hopkins J.F."/>
            <person name="Kuo A."/>
            <person name="Rensing S.A."/>
            <person name="Schmutz J."/>
            <person name="Symeonidi A."/>
            <person name="Elias M."/>
            <person name="Eveleigh R.J."/>
            <person name="Herman E.K."/>
            <person name="Klute M.J."/>
            <person name="Nakayama T."/>
            <person name="Obornik M."/>
            <person name="Reyes-Prieto A."/>
            <person name="Armbrust E.V."/>
            <person name="Aves S.J."/>
            <person name="Beiko R.G."/>
            <person name="Coutinho P."/>
            <person name="Dacks J.B."/>
            <person name="Durnford D.G."/>
            <person name="Fast N.M."/>
            <person name="Green B.R."/>
            <person name="Grisdale C.J."/>
            <person name="Hempel F."/>
            <person name="Henrissat B."/>
            <person name="Hoppner M.P."/>
            <person name="Ishida K."/>
            <person name="Kim E."/>
            <person name="Koreny L."/>
            <person name="Kroth P.G."/>
            <person name="Liu Y."/>
            <person name="Malik S.B."/>
            <person name="Maier U.G."/>
            <person name="McRose D."/>
            <person name="Mock T."/>
            <person name="Neilson J.A."/>
            <person name="Onodera N.T."/>
            <person name="Poole A.M."/>
            <person name="Pritham E.J."/>
            <person name="Richards T.A."/>
            <person name="Rocap G."/>
            <person name="Roy S.W."/>
            <person name="Sarai C."/>
            <person name="Schaack S."/>
            <person name="Shirato S."/>
            <person name="Slamovits C.H."/>
            <person name="Spencer D.F."/>
            <person name="Suzuki S."/>
            <person name="Worden A.Z."/>
            <person name="Zauner S."/>
            <person name="Barry K."/>
            <person name="Bell C."/>
            <person name="Bharti A.K."/>
            <person name="Crow J.A."/>
            <person name="Grimwood J."/>
            <person name="Kramer R."/>
            <person name="Lindquist E."/>
            <person name="Lucas S."/>
            <person name="Salamov A."/>
            <person name="McFadden G.I."/>
            <person name="Lane C.E."/>
            <person name="Keeling P.J."/>
            <person name="Gray M.W."/>
            <person name="Grigoriev I.V."/>
            <person name="Archibald J.M."/>
        </authorList>
    </citation>
    <scope>NUCLEOTIDE SEQUENCE</scope>
    <source>
        <strain evidence="3 5">CCMP2712</strain>
    </source>
</reference>
<dbReference type="GeneID" id="17308896"/>
<organism evidence="3">
    <name type="scientific">Guillardia theta (strain CCMP2712)</name>
    <name type="common">Cryptophyte</name>
    <dbReference type="NCBI Taxonomy" id="905079"/>
    <lineage>
        <taxon>Eukaryota</taxon>
        <taxon>Cryptophyceae</taxon>
        <taxon>Pyrenomonadales</taxon>
        <taxon>Geminigeraceae</taxon>
        <taxon>Guillardia</taxon>
    </lineage>
</organism>
<dbReference type="Proteomes" id="UP000011087">
    <property type="component" value="Unassembled WGS sequence"/>
</dbReference>
<feature type="compositionally biased region" description="Acidic residues" evidence="1">
    <location>
        <begin position="487"/>
        <end position="500"/>
    </location>
</feature>
<dbReference type="HOGENOM" id="CLU_474474_0_0_1"/>
<keyword evidence="2" id="KW-0732">Signal</keyword>
<gene>
    <name evidence="3" type="ORF">GUITHDRAFT_102261</name>
</gene>
<accession>L1JW94</accession>
<dbReference type="RefSeq" id="XP_005839338.1">
    <property type="nucleotide sequence ID" value="XM_005839281.1"/>
</dbReference>
<sequence length="575" mass="65795">MVGNPPPWILLVFLSVSINFNLGYYDENLGQGFTLLVRRSKGIIWLPLQSLRGGGKKKLNKKYRVTHLNWITKLSNKSIVFKNRTLTFEGDGWELIDPVEKDKKDLITPAQSLRMKRMEAAKKMLKDEVDVMGNIMDDSASGDQMIIDYNDMLQAAKEVEGEIEEDNLDDLKDEDWKFPKQNEKMPKAVFKSREGATAPDTALSDHTVFPDGNSTIHEVFCRLKPQKLFVKAGRYAWDRVRPSNRELNQDIESRRVKALLDWDYEPIDEEMKDKFLFVPPIATYVEFDKVKKTEIADPLSGRGVEINPGVKEIDMSRFLYVNNRLLLKGASNVNASKFPVRPCNPNSKMCGQWILGLRSRGSFEDMLVTYYHGFRDGADQCIRILGGPWKFSVCAIRCGGGRCVVCEVSSRVTLNRKVAADYKCLLTARYKTAQIPKIHCAEGVVLIQNSSANMNKYAAAFAAYPKSPYCFENMREELENQKKLQPEDEEENEEESFDEDVESVMWGVDKVGKDEEEQDKMTMKQEPDTRAIGTTMILKGNVVYGEPWANETRPERLREGLNRYLPSKMEMRAYE</sequence>
<evidence type="ECO:0000313" key="3">
    <source>
        <dbReference type="EMBL" id="EKX52358.1"/>
    </source>
</evidence>
<proteinExistence type="predicted"/>
<dbReference type="EMBL" id="JH992973">
    <property type="protein sequence ID" value="EKX52358.1"/>
    <property type="molecule type" value="Genomic_DNA"/>
</dbReference>
<feature type="region of interest" description="Disordered" evidence="1">
    <location>
        <begin position="480"/>
        <end position="500"/>
    </location>
</feature>
<evidence type="ECO:0000313" key="4">
    <source>
        <dbReference type="EnsemblProtists" id="EKX52358"/>
    </source>
</evidence>
<evidence type="ECO:0000256" key="1">
    <source>
        <dbReference type="SAM" id="MobiDB-lite"/>
    </source>
</evidence>